<organism evidence="3 4">
    <name type="scientific">Pedobacter westerhofensis</name>
    <dbReference type="NCBI Taxonomy" id="425512"/>
    <lineage>
        <taxon>Bacteria</taxon>
        <taxon>Pseudomonadati</taxon>
        <taxon>Bacteroidota</taxon>
        <taxon>Sphingobacteriia</taxon>
        <taxon>Sphingobacteriales</taxon>
        <taxon>Sphingobacteriaceae</taxon>
        <taxon>Pedobacter</taxon>
    </lineage>
</organism>
<dbReference type="AlphaFoldDB" id="A0A521DFA5"/>
<evidence type="ECO:0000313" key="4">
    <source>
        <dbReference type="Proteomes" id="UP000320300"/>
    </source>
</evidence>
<feature type="signal peptide" evidence="1">
    <location>
        <begin position="1"/>
        <end position="21"/>
    </location>
</feature>
<keyword evidence="4" id="KW-1185">Reference proteome</keyword>
<dbReference type="Proteomes" id="UP000320300">
    <property type="component" value="Unassembled WGS sequence"/>
</dbReference>
<evidence type="ECO:0000313" key="3">
    <source>
        <dbReference type="EMBL" id="SMO70474.1"/>
    </source>
</evidence>
<keyword evidence="1" id="KW-0732">Signal</keyword>
<dbReference type="SUPFAM" id="SSF51695">
    <property type="entry name" value="PLC-like phosphodiesterases"/>
    <property type="match status" value="1"/>
</dbReference>
<dbReference type="GO" id="GO:0006629">
    <property type="term" value="P:lipid metabolic process"/>
    <property type="evidence" value="ECO:0007669"/>
    <property type="project" value="InterPro"/>
</dbReference>
<gene>
    <name evidence="3" type="ORF">SAMN06265348_105332</name>
</gene>
<feature type="chain" id="PRO_5021703443" evidence="1">
    <location>
        <begin position="22"/>
        <end position="298"/>
    </location>
</feature>
<dbReference type="PANTHER" id="PTHR46211:SF14">
    <property type="entry name" value="GLYCEROPHOSPHODIESTER PHOSPHODIESTERASE"/>
    <property type="match status" value="1"/>
</dbReference>
<dbReference type="Pfam" id="PF03009">
    <property type="entry name" value="GDPD"/>
    <property type="match status" value="1"/>
</dbReference>
<dbReference type="PANTHER" id="PTHR46211">
    <property type="entry name" value="GLYCEROPHOSPHORYL DIESTER PHOSPHODIESTERASE"/>
    <property type="match status" value="1"/>
</dbReference>
<proteinExistence type="predicted"/>
<dbReference type="GO" id="GO:0008081">
    <property type="term" value="F:phosphoric diester hydrolase activity"/>
    <property type="evidence" value="ECO:0007669"/>
    <property type="project" value="InterPro"/>
</dbReference>
<reference evidence="3 4" key="1">
    <citation type="submission" date="2017-05" db="EMBL/GenBank/DDBJ databases">
        <authorList>
            <person name="Varghese N."/>
            <person name="Submissions S."/>
        </authorList>
    </citation>
    <scope>NUCLEOTIDE SEQUENCE [LARGE SCALE GENOMIC DNA]</scope>
    <source>
        <strain evidence="3 4">DSM 19036</strain>
    </source>
</reference>
<evidence type="ECO:0000256" key="1">
    <source>
        <dbReference type="SAM" id="SignalP"/>
    </source>
</evidence>
<protein>
    <submittedName>
        <fullName evidence="3">Glycerophosphoryl diester phosphodiesterase</fullName>
    </submittedName>
</protein>
<dbReference type="PROSITE" id="PS51704">
    <property type="entry name" value="GP_PDE"/>
    <property type="match status" value="1"/>
</dbReference>
<dbReference type="Gene3D" id="3.20.20.190">
    <property type="entry name" value="Phosphatidylinositol (PI) phosphodiesterase"/>
    <property type="match status" value="1"/>
</dbReference>
<dbReference type="InterPro" id="IPR017946">
    <property type="entry name" value="PLC-like_Pdiesterase_TIM-brl"/>
</dbReference>
<dbReference type="EMBL" id="FXTN01000005">
    <property type="protein sequence ID" value="SMO70474.1"/>
    <property type="molecule type" value="Genomic_DNA"/>
</dbReference>
<accession>A0A521DFA5</accession>
<evidence type="ECO:0000259" key="2">
    <source>
        <dbReference type="PROSITE" id="PS51704"/>
    </source>
</evidence>
<sequence>MMRTKILLVLAIAFTFQRVNAQTFDKQGNRGARGLMPENTIAGMLRALDLGVTTLGMNVVISKDNQVVLSHEPYFNNEISLTPAGKAIALKDERSYNMYHMDYAEIRKFDVGSKLHTRFPGQQKFKAYKPLLSDVIDSVEAYVKLHKLPKPNYGIEIKTVRKGDLEFHPEPAEFSQLVMDVVNAKKISKRTIIQAFDIRSLQYVHEKYPKIRTALMIDEKEDFENNIKDLGFSPTVYSPYSVLVGKGLVDRCHAAGIRIIPWTVNSPKEMQYMVGLGVDGIITDYPNLFSRVDLPVKK</sequence>
<feature type="domain" description="GP-PDE" evidence="2">
    <location>
        <begin position="24"/>
        <end position="293"/>
    </location>
</feature>
<dbReference type="InterPro" id="IPR030395">
    <property type="entry name" value="GP_PDE_dom"/>
</dbReference>
<name>A0A521DFA5_9SPHI</name>